<dbReference type="InterPro" id="IPR014729">
    <property type="entry name" value="Rossmann-like_a/b/a_fold"/>
</dbReference>
<keyword evidence="2" id="KW-0614">Plasmid</keyword>
<dbReference type="InterPro" id="IPR050128">
    <property type="entry name" value="Sulfate_adenylyltrnsfr_sub2"/>
</dbReference>
<accession>A0A7H0YH92</accession>
<dbReference type="Gene3D" id="3.40.50.620">
    <property type="entry name" value="HUPs"/>
    <property type="match status" value="1"/>
</dbReference>
<evidence type="ECO:0000313" key="3">
    <source>
        <dbReference type="Proteomes" id="UP000516384"/>
    </source>
</evidence>
<dbReference type="InterPro" id="IPR002500">
    <property type="entry name" value="PAPS_reduct_dom"/>
</dbReference>
<organism evidence="2 3">
    <name type="scientific">Paenibacillus peoriae</name>
    <dbReference type="NCBI Taxonomy" id="59893"/>
    <lineage>
        <taxon>Bacteria</taxon>
        <taxon>Bacillati</taxon>
        <taxon>Bacillota</taxon>
        <taxon>Bacilli</taxon>
        <taxon>Bacillales</taxon>
        <taxon>Paenibacillaceae</taxon>
        <taxon>Paenibacillus</taxon>
    </lineage>
</organism>
<name>A0A7H0YH92_9BACL</name>
<sequence length="388" mass="45802">MSIHESYDAQIKPTKESGVWEFTRADKETRYSHFKDHKTATLEEKERWAIDILKMALSRSKKPVISCSFGIDSIIDVYLTRKALVELGRDPSDIDIVWNDTANEFREVRLYQKQMTEQWNLRLVVTKPKRTLKHIIDRNGGISDDYFVARKGDRRQGKPLSEKCCATLKHEPMRRVLKEKKWDLMVVGLRADESRQRLQAGLRDGEYFYSVSEWKAFVCRPILWWKEKDIWDYVEKENIPYNDLYRKNLIQAYPPNVQSTLKAHKEAILDLGLDYQDLIDEQTQIVDRRQAYFLESLGFKVFTPRTGCMMCPIRVKYGYMQWMRLNYDKVYNAMVYNLGYGNALMNLIPDDVREEIEALLGVTITPENVHEHLQEVLNVKPCTFDRFD</sequence>
<dbReference type="PANTHER" id="PTHR43196">
    <property type="entry name" value="SULFATE ADENYLYLTRANSFERASE SUBUNIT 2"/>
    <property type="match status" value="1"/>
</dbReference>
<dbReference type="GO" id="GO:0003824">
    <property type="term" value="F:catalytic activity"/>
    <property type="evidence" value="ECO:0007669"/>
    <property type="project" value="InterPro"/>
</dbReference>
<reference evidence="2 3" key="1">
    <citation type="submission" date="2020-09" db="EMBL/GenBank/DDBJ databases">
        <title>Characterization of Paenibacillus peoriae strain ZF390 with broad-spectrum antimicrobial activity as a potential biocontrol agent.</title>
        <authorList>
            <person name="Li L."/>
            <person name="Zhao Y."/>
            <person name="Li B."/>
            <person name="Xie X."/>
        </authorList>
    </citation>
    <scope>NUCLEOTIDE SEQUENCE [LARGE SCALE GENOMIC DNA]</scope>
    <source>
        <strain evidence="2 3">ZF390</strain>
        <plasmid evidence="2 3">pPlas1</plasmid>
    </source>
</reference>
<protein>
    <submittedName>
        <fullName evidence="2">Phosphoadenosine phosphosulfate reductase family protein</fullName>
    </submittedName>
</protein>
<geneLocation type="plasmid" evidence="2 3">
    <name>pPlas1</name>
</geneLocation>
<evidence type="ECO:0000259" key="1">
    <source>
        <dbReference type="Pfam" id="PF01507"/>
    </source>
</evidence>
<dbReference type="Proteomes" id="UP000516384">
    <property type="component" value="Plasmid pPlas1"/>
</dbReference>
<dbReference type="SUPFAM" id="SSF52402">
    <property type="entry name" value="Adenine nucleotide alpha hydrolases-like"/>
    <property type="match status" value="1"/>
</dbReference>
<feature type="domain" description="Phosphoadenosine phosphosulphate reductase" evidence="1">
    <location>
        <begin position="63"/>
        <end position="312"/>
    </location>
</feature>
<proteinExistence type="predicted"/>
<dbReference type="PANTHER" id="PTHR43196:SF2">
    <property type="entry name" value="PHOSPHOADENOSINE PHOSPHOSULFATE REDUCTASE"/>
    <property type="match status" value="1"/>
</dbReference>
<dbReference type="Pfam" id="PF01507">
    <property type="entry name" value="PAPS_reduct"/>
    <property type="match status" value="1"/>
</dbReference>
<dbReference type="EMBL" id="CP061173">
    <property type="protein sequence ID" value="QNR70450.1"/>
    <property type="molecule type" value="Genomic_DNA"/>
</dbReference>
<dbReference type="RefSeq" id="WP_190299757.1">
    <property type="nucleotide sequence ID" value="NZ_CP061173.1"/>
</dbReference>
<dbReference type="AlphaFoldDB" id="A0A7H0YH92"/>
<gene>
    <name evidence="2" type="ORF">IAQ67_28480</name>
</gene>
<evidence type="ECO:0000313" key="2">
    <source>
        <dbReference type="EMBL" id="QNR70450.1"/>
    </source>
</evidence>